<dbReference type="InterPro" id="IPR001876">
    <property type="entry name" value="Znf_RanBP2"/>
</dbReference>
<feature type="compositionally biased region" description="Basic and acidic residues" evidence="5">
    <location>
        <begin position="421"/>
        <end position="440"/>
    </location>
</feature>
<feature type="region of interest" description="Disordered" evidence="5">
    <location>
        <begin position="697"/>
        <end position="728"/>
    </location>
</feature>
<comment type="caution">
    <text evidence="8">The sequence shown here is derived from an EMBL/GenBank/DDBJ whole genome shotgun (WGS) entry which is preliminary data.</text>
</comment>
<evidence type="ECO:0000256" key="6">
    <source>
        <dbReference type="SAM" id="SignalP"/>
    </source>
</evidence>
<feature type="signal peptide" evidence="6">
    <location>
        <begin position="1"/>
        <end position="24"/>
    </location>
</feature>
<keyword evidence="6" id="KW-0732">Signal</keyword>
<keyword evidence="2 4" id="KW-0863">Zinc-finger</keyword>
<dbReference type="PROSITE" id="PS50199">
    <property type="entry name" value="ZF_RANBP2_2"/>
    <property type="match status" value="1"/>
</dbReference>
<dbReference type="Gene3D" id="2.30.30.380">
    <property type="entry name" value="Zn-finger domain of Sec23/24"/>
    <property type="match status" value="1"/>
</dbReference>
<dbReference type="EMBL" id="CAKXAJ010025603">
    <property type="protein sequence ID" value="CAH2241987.1"/>
    <property type="molecule type" value="Genomic_DNA"/>
</dbReference>
<feature type="region of interest" description="Disordered" evidence="5">
    <location>
        <begin position="562"/>
        <end position="597"/>
    </location>
</feature>
<evidence type="ECO:0000313" key="9">
    <source>
        <dbReference type="Proteomes" id="UP000838756"/>
    </source>
</evidence>
<dbReference type="PANTHER" id="PTHR15326:SF2">
    <property type="entry name" value="PROTEIN TAMOZHENNIC"/>
    <property type="match status" value="1"/>
</dbReference>
<dbReference type="OrthoDB" id="9837000at2759"/>
<keyword evidence="1" id="KW-0479">Metal-binding</keyword>
<organism evidence="8 9">
    <name type="scientific">Pararge aegeria aegeria</name>
    <dbReference type="NCBI Taxonomy" id="348720"/>
    <lineage>
        <taxon>Eukaryota</taxon>
        <taxon>Metazoa</taxon>
        <taxon>Ecdysozoa</taxon>
        <taxon>Arthropoda</taxon>
        <taxon>Hexapoda</taxon>
        <taxon>Insecta</taxon>
        <taxon>Pterygota</taxon>
        <taxon>Neoptera</taxon>
        <taxon>Endopterygota</taxon>
        <taxon>Lepidoptera</taxon>
        <taxon>Glossata</taxon>
        <taxon>Ditrysia</taxon>
        <taxon>Papilionoidea</taxon>
        <taxon>Nymphalidae</taxon>
        <taxon>Satyrinae</taxon>
        <taxon>Satyrini</taxon>
        <taxon>Parargina</taxon>
        <taxon>Pararge</taxon>
    </lineage>
</organism>
<evidence type="ECO:0000256" key="1">
    <source>
        <dbReference type="ARBA" id="ARBA00022723"/>
    </source>
</evidence>
<gene>
    <name evidence="8" type="primary">jg9102</name>
    <name evidence="8" type="ORF">PAEG_LOCUS18364</name>
</gene>
<feature type="compositionally biased region" description="Low complexity" evidence="5">
    <location>
        <begin position="662"/>
        <end position="673"/>
    </location>
</feature>
<dbReference type="SUPFAM" id="SSF143503">
    <property type="entry name" value="PUG domain-like"/>
    <property type="match status" value="1"/>
</dbReference>
<dbReference type="InterPro" id="IPR036339">
    <property type="entry name" value="PUB-like_dom_sf"/>
</dbReference>
<feature type="compositionally biased region" description="Polar residues" evidence="5">
    <location>
        <begin position="674"/>
        <end position="683"/>
    </location>
</feature>
<feature type="domain" description="RanBP2-type" evidence="7">
    <location>
        <begin position="731"/>
        <end position="760"/>
    </location>
</feature>
<protein>
    <submittedName>
        <fullName evidence="8">Jg9102 protein</fullName>
    </submittedName>
</protein>
<feature type="region of interest" description="Disordered" evidence="5">
    <location>
        <begin position="488"/>
        <end position="524"/>
    </location>
</feature>
<dbReference type="PROSITE" id="PS01358">
    <property type="entry name" value="ZF_RANBP2_1"/>
    <property type="match status" value="1"/>
</dbReference>
<keyword evidence="9" id="KW-1185">Reference proteome</keyword>
<dbReference type="Pfam" id="PF00641">
    <property type="entry name" value="Zn_ribbon_RanBP"/>
    <property type="match status" value="2"/>
</dbReference>
<feature type="chain" id="PRO_5035880991" evidence="6">
    <location>
        <begin position="25"/>
        <end position="801"/>
    </location>
</feature>
<evidence type="ECO:0000256" key="3">
    <source>
        <dbReference type="ARBA" id="ARBA00022833"/>
    </source>
</evidence>
<dbReference type="InterPro" id="IPR036443">
    <property type="entry name" value="Znf_RanBP2_sf"/>
</dbReference>
<feature type="compositionally biased region" description="Basic and acidic residues" evidence="5">
    <location>
        <begin position="501"/>
        <end position="518"/>
    </location>
</feature>
<accession>A0A8S4S232</accession>
<dbReference type="GO" id="GO:0005737">
    <property type="term" value="C:cytoplasm"/>
    <property type="evidence" value="ECO:0007669"/>
    <property type="project" value="TreeGrafter"/>
</dbReference>
<dbReference type="InterPro" id="IPR048839">
    <property type="entry name" value="SPATA2_PUB-like"/>
</dbReference>
<evidence type="ECO:0000256" key="2">
    <source>
        <dbReference type="ARBA" id="ARBA00022771"/>
    </source>
</evidence>
<dbReference type="GO" id="GO:0008270">
    <property type="term" value="F:zinc ion binding"/>
    <property type="evidence" value="ECO:0007669"/>
    <property type="project" value="UniProtKB-KW"/>
</dbReference>
<feature type="region of interest" description="Disordered" evidence="5">
    <location>
        <begin position="421"/>
        <end position="469"/>
    </location>
</feature>
<evidence type="ECO:0000313" key="8">
    <source>
        <dbReference type="EMBL" id="CAH2241987.1"/>
    </source>
</evidence>
<dbReference type="Gene3D" id="1.20.58.2190">
    <property type="match status" value="1"/>
</dbReference>
<evidence type="ECO:0000256" key="5">
    <source>
        <dbReference type="SAM" id="MobiDB-lite"/>
    </source>
</evidence>
<sequence length="801" mass="90388">MLLNSLLFVIFGKLFLSALVSVHGNRIQDWNIFCRPGNNVFLQDFDPMRSASVMVMSSCAGMGDAVLRERLPALWRRIEDAHYSYLEMDDSPEKLQQKKTLEGYILEYLTLVPHECKFGLVETGKVFQRTINELSDYSAYRAGIGWAAIARYAGNLLVQPWRKEYRVIRLYSGFYKHEVEANMVGAETMLQAMGYRAIGSGRLSLEGPVCPDMAAAISRDALIAHCECQIMAQIWETVWGNGVRVSWANVARDRAMYVHTVAAAAARLSGYNEDAEIYSNVPATTSDQQRRPLETQFPVNTQCNCTDQPLEEPVQPVINPYMMNLVSPHSMYPMQHINPDIPVTVPQCNPVPMMTPYGAVPYYYPVQAPYMIPTPVYAPIKHATNIPVNGYPPMSQYNRYPSVPTGQLIELEAPSLYENGKFERHADERSHRRSKAETSKRPKSSYSDVSLPSLPRSDTQPALSKAKEDGMGTYESWDYVFRNLSSKDHDGDSRSGFSQSLDRDSRTLDRLEREERRSKYQPTTLDLEDGLQALHLDRTYDEDVYRTAKVNENLMRLKLEQESKRARQQAKKQIEEKRPKKTIESIGNPKSDGLITPKIAPDKVKLLSKKEVKDRKDVIKQQNSVNGSVSSTIEVKKIKKPMKLVAVEGEKTKNKPVENGVHKSNSNSHSSKNTGAPSGQQTDRNYDLKAQLVVSLDEPDYTRSLPKQNGEREHTSNRTSAERHVNENDTKRDKWQCGTCTYLNKNTLVACEMCGKSKRGPEIEPLTSGGRECPACTLVNKREARACDACGTSLEHCPTYI</sequence>
<proteinExistence type="predicted"/>
<feature type="compositionally biased region" description="Basic and acidic residues" evidence="5">
    <location>
        <begin position="572"/>
        <end position="583"/>
    </location>
</feature>
<evidence type="ECO:0000256" key="4">
    <source>
        <dbReference type="PROSITE-ProRule" id="PRU00322"/>
    </source>
</evidence>
<feature type="compositionally biased region" description="Basic and acidic residues" evidence="5">
    <location>
        <begin position="709"/>
        <end position="728"/>
    </location>
</feature>
<dbReference type="SMART" id="SM00547">
    <property type="entry name" value="ZnF_RBZ"/>
    <property type="match status" value="2"/>
</dbReference>
<name>A0A8S4S232_9NEOP</name>
<feature type="region of interest" description="Disordered" evidence="5">
    <location>
        <begin position="647"/>
        <end position="684"/>
    </location>
</feature>
<dbReference type="PANTHER" id="PTHR15326">
    <property type="entry name" value="SPERMATOGENESIS-ASSOCIATED PROTEIN 2/TAMOZHENNIC"/>
    <property type="match status" value="1"/>
</dbReference>
<dbReference type="Proteomes" id="UP000838756">
    <property type="component" value="Unassembled WGS sequence"/>
</dbReference>
<keyword evidence="3" id="KW-0862">Zinc</keyword>
<evidence type="ECO:0000259" key="7">
    <source>
        <dbReference type="PROSITE" id="PS50199"/>
    </source>
</evidence>
<dbReference type="SUPFAM" id="SSF90209">
    <property type="entry name" value="Ran binding protein zinc finger-like"/>
    <property type="match status" value="1"/>
</dbReference>
<dbReference type="Pfam" id="PF21388">
    <property type="entry name" value="SPATA2_PUB-like"/>
    <property type="match status" value="1"/>
</dbReference>
<dbReference type="AlphaFoldDB" id="A0A8S4S232"/>
<feature type="compositionally biased region" description="Polar residues" evidence="5">
    <location>
        <begin position="444"/>
        <end position="462"/>
    </location>
</feature>
<reference evidence="8" key="1">
    <citation type="submission" date="2022-03" db="EMBL/GenBank/DDBJ databases">
        <authorList>
            <person name="Lindestad O."/>
        </authorList>
    </citation>
    <scope>NUCLEOTIDE SEQUENCE</scope>
</reference>